<dbReference type="Pfam" id="PF07661">
    <property type="entry name" value="MORN_2"/>
    <property type="match status" value="2"/>
</dbReference>
<reference evidence="3" key="1">
    <citation type="submission" date="2016-02" db="EMBL/GenBank/DDBJ databases">
        <authorList>
            <person name="Shin S.-K."/>
            <person name="Yi H."/>
            <person name="Kim E."/>
        </authorList>
    </citation>
    <scope>NUCLEOTIDE SEQUENCE [LARGE SCALE GENOMIC DNA]</scope>
    <source>
        <strain evidence="3">LPB0003</strain>
    </source>
</reference>
<comment type="caution">
    <text evidence="2">The sequence shown here is derived from an EMBL/GenBank/DDBJ whole genome shotgun (WGS) entry which is preliminary data.</text>
</comment>
<evidence type="ECO:0000313" key="2">
    <source>
        <dbReference type="EMBL" id="OBY66259.1"/>
    </source>
</evidence>
<dbReference type="EMBL" id="LSFM01000002">
    <property type="protein sequence ID" value="OBY66259.1"/>
    <property type="molecule type" value="Genomic_DNA"/>
</dbReference>
<name>A0A1B8U379_9FLAO</name>
<organism evidence="2 3">
    <name type="scientific">Polaribacter vadi</name>
    <dbReference type="NCBI Taxonomy" id="1774273"/>
    <lineage>
        <taxon>Bacteria</taxon>
        <taxon>Pseudomonadati</taxon>
        <taxon>Bacteroidota</taxon>
        <taxon>Flavobacteriia</taxon>
        <taxon>Flavobacteriales</taxon>
        <taxon>Flavobacteriaceae</taxon>
    </lineage>
</organism>
<evidence type="ECO:0000256" key="1">
    <source>
        <dbReference type="SAM" id="SignalP"/>
    </source>
</evidence>
<dbReference type="AlphaFoldDB" id="A0A1B8U379"/>
<dbReference type="KEGG" id="pob:LPB03_07555"/>
<dbReference type="SUPFAM" id="SSF82185">
    <property type="entry name" value="Histone H3 K4-specific methyltransferase SET7/9 N-terminal domain"/>
    <property type="match status" value="1"/>
</dbReference>
<accession>A0A1B8U379</accession>
<feature type="chain" id="PRO_5008615930" description="Membrane-binding protein" evidence="1">
    <location>
        <begin position="21"/>
        <end position="133"/>
    </location>
</feature>
<dbReference type="OrthoDB" id="7342920at2"/>
<dbReference type="InterPro" id="IPR011652">
    <property type="entry name" value="MORN_2"/>
</dbReference>
<evidence type="ECO:0008006" key="4">
    <source>
        <dbReference type="Google" id="ProtNLM"/>
    </source>
</evidence>
<protein>
    <recommendedName>
        <fullName evidence="4">Membrane-binding protein</fullName>
    </recommendedName>
</protein>
<sequence length="133" mass="15488">MKKIGFIIGICMLFSFATKAQGKVYFDANWNITDKENAVYYRSISSKKTKQEWIIDYYISGKKAKEVSSIKGKAEGAFSMYYETGELMTVGRYHNNEKDGIWKTYYKNGKIKEKGKYENGEKVGVWKTFYKND</sequence>
<dbReference type="Gene3D" id="3.90.930.1">
    <property type="match status" value="1"/>
</dbReference>
<dbReference type="RefSeq" id="WP_065317725.1">
    <property type="nucleotide sequence ID" value="NZ_CP017477.1"/>
</dbReference>
<keyword evidence="3" id="KW-1185">Reference proteome</keyword>
<gene>
    <name evidence="2" type="ORF">LPB3_00940</name>
</gene>
<dbReference type="Proteomes" id="UP000092584">
    <property type="component" value="Unassembled WGS sequence"/>
</dbReference>
<feature type="signal peptide" evidence="1">
    <location>
        <begin position="1"/>
        <end position="20"/>
    </location>
</feature>
<keyword evidence="1" id="KW-0732">Signal</keyword>
<dbReference type="STRING" id="1774273.LPB03_07555"/>
<evidence type="ECO:0000313" key="3">
    <source>
        <dbReference type="Proteomes" id="UP000092584"/>
    </source>
</evidence>
<proteinExistence type="predicted"/>